<feature type="domain" description="Thioredoxin-like fold" evidence="1">
    <location>
        <begin position="9"/>
        <end position="81"/>
    </location>
</feature>
<dbReference type="InterPro" id="IPR012336">
    <property type="entry name" value="Thioredoxin-like_fold"/>
</dbReference>
<dbReference type="InterPro" id="IPR036249">
    <property type="entry name" value="Thioredoxin-like_sf"/>
</dbReference>
<reference evidence="2" key="2">
    <citation type="submission" date="2021-04" db="EMBL/GenBank/DDBJ databases">
        <authorList>
            <person name="Gilroy R."/>
        </authorList>
    </citation>
    <scope>NUCLEOTIDE SEQUENCE</scope>
    <source>
        <strain evidence="2">5134</strain>
    </source>
</reference>
<dbReference type="PROSITE" id="PS51354">
    <property type="entry name" value="GLUTAREDOXIN_2"/>
    <property type="match status" value="1"/>
</dbReference>
<dbReference type="AlphaFoldDB" id="A0A9D1Z1F6"/>
<comment type="caution">
    <text evidence="2">The sequence shown here is derived from an EMBL/GenBank/DDBJ whole genome shotgun (WGS) entry which is preliminary data.</text>
</comment>
<dbReference type="CDD" id="cd01659">
    <property type="entry name" value="TRX_superfamily"/>
    <property type="match status" value="1"/>
</dbReference>
<dbReference type="Gene3D" id="3.40.30.10">
    <property type="entry name" value="Glutaredoxin"/>
    <property type="match status" value="1"/>
</dbReference>
<organism evidence="2 3">
    <name type="scientific">Candidatus Alistipes intestinigallinarum</name>
    <dbReference type="NCBI Taxonomy" id="2838440"/>
    <lineage>
        <taxon>Bacteria</taxon>
        <taxon>Pseudomonadati</taxon>
        <taxon>Bacteroidota</taxon>
        <taxon>Bacteroidia</taxon>
        <taxon>Bacteroidales</taxon>
        <taxon>Rikenellaceae</taxon>
        <taxon>Alistipes</taxon>
    </lineage>
</organism>
<dbReference type="Proteomes" id="UP000886844">
    <property type="component" value="Unassembled WGS sequence"/>
</dbReference>
<dbReference type="EMBL" id="DXDA01000050">
    <property type="protein sequence ID" value="HIY68940.1"/>
    <property type="molecule type" value="Genomic_DNA"/>
</dbReference>
<evidence type="ECO:0000313" key="2">
    <source>
        <dbReference type="EMBL" id="HIY68940.1"/>
    </source>
</evidence>
<accession>A0A9D1Z1F6</accession>
<dbReference type="Pfam" id="PF13192">
    <property type="entry name" value="Thioredoxin_3"/>
    <property type="match status" value="1"/>
</dbReference>
<dbReference type="SUPFAM" id="SSF52833">
    <property type="entry name" value="Thioredoxin-like"/>
    <property type="match status" value="1"/>
</dbReference>
<sequence length="86" mass="10046">MKPVKLFYLKTCPFCKKALRYIEEAKAAHPELAPIEIEMIEESEEPAVADRYDYYYVPTFYVDGEKVHEGGIYPDEVEQVLRKALE</sequence>
<gene>
    <name evidence="2" type="ORF">H9828_05955</name>
</gene>
<proteinExistence type="predicted"/>
<reference evidence="2" key="1">
    <citation type="journal article" date="2021" name="PeerJ">
        <title>Extensive microbial diversity within the chicken gut microbiome revealed by metagenomics and culture.</title>
        <authorList>
            <person name="Gilroy R."/>
            <person name="Ravi A."/>
            <person name="Getino M."/>
            <person name="Pursley I."/>
            <person name="Horton D.L."/>
            <person name="Alikhan N.F."/>
            <person name="Baker D."/>
            <person name="Gharbi K."/>
            <person name="Hall N."/>
            <person name="Watson M."/>
            <person name="Adriaenssens E.M."/>
            <person name="Foster-Nyarko E."/>
            <person name="Jarju S."/>
            <person name="Secka A."/>
            <person name="Antonio M."/>
            <person name="Oren A."/>
            <person name="Chaudhuri R.R."/>
            <person name="La Ragione R."/>
            <person name="Hildebrand F."/>
            <person name="Pallen M.J."/>
        </authorList>
    </citation>
    <scope>NUCLEOTIDE SEQUENCE</scope>
    <source>
        <strain evidence="2">5134</strain>
    </source>
</reference>
<evidence type="ECO:0000259" key="1">
    <source>
        <dbReference type="Pfam" id="PF13192"/>
    </source>
</evidence>
<name>A0A9D1Z1F6_9BACT</name>
<protein>
    <submittedName>
        <fullName evidence="2">Thioredoxin family protein</fullName>
    </submittedName>
</protein>
<dbReference type="PROSITE" id="PS00195">
    <property type="entry name" value="GLUTAREDOXIN_1"/>
    <property type="match status" value="1"/>
</dbReference>
<evidence type="ECO:0000313" key="3">
    <source>
        <dbReference type="Proteomes" id="UP000886844"/>
    </source>
</evidence>
<dbReference type="InterPro" id="IPR011767">
    <property type="entry name" value="GLR_AS"/>
</dbReference>